<name>A0A328BNF7_9BACT</name>
<evidence type="ECO:0000313" key="2">
    <source>
        <dbReference type="EMBL" id="RAK68225.1"/>
    </source>
</evidence>
<protein>
    <submittedName>
        <fullName evidence="2">Uncharacterized protein</fullName>
    </submittedName>
</protein>
<dbReference type="AlphaFoldDB" id="A0A328BNF7"/>
<dbReference type="Proteomes" id="UP000248553">
    <property type="component" value="Unassembled WGS sequence"/>
</dbReference>
<gene>
    <name evidence="2" type="ORF">DLM85_09340</name>
</gene>
<comment type="caution">
    <text evidence="2">The sequence shown here is derived from an EMBL/GenBank/DDBJ whole genome shotgun (WGS) entry which is preliminary data.</text>
</comment>
<evidence type="ECO:0000256" key="1">
    <source>
        <dbReference type="SAM" id="MobiDB-lite"/>
    </source>
</evidence>
<organism evidence="2 3">
    <name type="scientific">Hymenobacter edaphi</name>
    <dbReference type="NCBI Taxonomy" id="2211146"/>
    <lineage>
        <taxon>Bacteria</taxon>
        <taxon>Pseudomonadati</taxon>
        <taxon>Bacteroidota</taxon>
        <taxon>Cytophagia</taxon>
        <taxon>Cytophagales</taxon>
        <taxon>Hymenobacteraceae</taxon>
        <taxon>Hymenobacter</taxon>
    </lineage>
</organism>
<accession>A0A328BNF7</accession>
<keyword evidence="3" id="KW-1185">Reference proteome</keyword>
<proteinExistence type="predicted"/>
<evidence type="ECO:0000313" key="3">
    <source>
        <dbReference type="Proteomes" id="UP000248553"/>
    </source>
</evidence>
<dbReference type="EMBL" id="QHKM01000002">
    <property type="protein sequence ID" value="RAK68225.1"/>
    <property type="molecule type" value="Genomic_DNA"/>
</dbReference>
<reference evidence="3" key="1">
    <citation type="submission" date="2018-05" db="EMBL/GenBank/DDBJ databases">
        <authorList>
            <person name="Nie L."/>
        </authorList>
    </citation>
    <scope>NUCLEOTIDE SEQUENCE [LARGE SCALE GENOMIC DNA]</scope>
    <source>
        <strain evidence="3">NL</strain>
    </source>
</reference>
<feature type="region of interest" description="Disordered" evidence="1">
    <location>
        <begin position="1"/>
        <end position="27"/>
    </location>
</feature>
<sequence>MLRGARRSAQDNGFTGGHNVPRTGGLTAACENTDTLFPLDGHLDCHQGHDVKGHSAAGIGRARVAQRSLGQTDIRRCVPFLTNRDSAS</sequence>